<name>A0A1H1VQC0_9ACTN</name>
<evidence type="ECO:0000259" key="4">
    <source>
        <dbReference type="PROSITE" id="PS50883"/>
    </source>
</evidence>
<dbReference type="PROSITE" id="PS50113">
    <property type="entry name" value="PAC"/>
    <property type="match status" value="1"/>
</dbReference>
<dbReference type="SUPFAM" id="SSF55785">
    <property type="entry name" value="PYP-like sensor domain (PAS domain)"/>
    <property type="match status" value="1"/>
</dbReference>
<dbReference type="AlphaFoldDB" id="A0A1H1VQC0"/>
<sequence>MTDSHGVPMFSIRSAADGTRRALSSAIVVLTISSLLSLGHYLGDWYDVLAGGGTPKLHDWVALAGMLWLLVVAATVRRLMRVHRDLAETAQTATEAFHDAASSAQGWVWRIDTDYRYTYSNPAVEAMLGYRPDQIIGNRSIDLFFLPEDQAAIRTEVNASRVSNGWQNRESRMLHRDGSIRHVRSSATAVHDRDGRLIAYQGSTADITAEYIARTAAEAATAHQTGMRDRTVRALRDPAALQILFQPIHDLHTGRIAGYEALSRFAGTPYRTPDVWFAEAWQAGLGIDLELHAITLAVRQLELMPPTAYLSVNAAPQTILDDRFAALLTGLGPDAARIVVEVTEHAAVADYDTLAAAVQRLRRTGVRFAVDDTGAGYASMQHVLRLRPDVIKLDRGIVAGIDLDVARQALATAMVTFAASLGMSVVGEGIETAGELAALTQAGVRNGQGYFLGRPAPLTPAYENAA</sequence>
<feature type="transmembrane region" description="Helical" evidence="1">
    <location>
        <begin position="57"/>
        <end position="76"/>
    </location>
</feature>
<dbReference type="Pfam" id="PF00563">
    <property type="entry name" value="EAL"/>
    <property type="match status" value="1"/>
</dbReference>
<dbReference type="NCBIfam" id="TIGR00229">
    <property type="entry name" value="sensory_box"/>
    <property type="match status" value="1"/>
</dbReference>
<reference evidence="5 6" key="1">
    <citation type="submission" date="2016-10" db="EMBL/GenBank/DDBJ databases">
        <authorList>
            <person name="de Groot N.N."/>
        </authorList>
    </citation>
    <scope>NUCLEOTIDE SEQUENCE [LARGE SCALE GENOMIC DNA]</scope>
    <source>
        <strain evidence="5 6">DSM 43941</strain>
    </source>
</reference>
<dbReference type="Gene3D" id="3.30.450.20">
    <property type="entry name" value="PAS domain"/>
    <property type="match status" value="1"/>
</dbReference>
<protein>
    <submittedName>
        <fullName evidence="5">PAS domain S-box-containing protein</fullName>
    </submittedName>
</protein>
<dbReference type="InterPro" id="IPR000700">
    <property type="entry name" value="PAS-assoc_C"/>
</dbReference>
<feature type="transmembrane region" description="Helical" evidence="1">
    <location>
        <begin position="21"/>
        <end position="42"/>
    </location>
</feature>
<dbReference type="SMART" id="SM00086">
    <property type="entry name" value="PAC"/>
    <property type="match status" value="1"/>
</dbReference>
<dbReference type="Gene3D" id="3.20.20.450">
    <property type="entry name" value="EAL domain"/>
    <property type="match status" value="1"/>
</dbReference>
<dbReference type="InterPro" id="IPR000014">
    <property type="entry name" value="PAS"/>
</dbReference>
<dbReference type="InterPro" id="IPR035919">
    <property type="entry name" value="EAL_sf"/>
</dbReference>
<dbReference type="PROSITE" id="PS50883">
    <property type="entry name" value="EAL"/>
    <property type="match status" value="1"/>
</dbReference>
<dbReference type="InterPro" id="IPR035965">
    <property type="entry name" value="PAS-like_dom_sf"/>
</dbReference>
<dbReference type="SMART" id="SM00091">
    <property type="entry name" value="PAS"/>
    <property type="match status" value="1"/>
</dbReference>
<feature type="domain" description="PAS" evidence="2">
    <location>
        <begin position="93"/>
        <end position="164"/>
    </location>
</feature>
<dbReference type="CDD" id="cd01948">
    <property type="entry name" value="EAL"/>
    <property type="match status" value="1"/>
</dbReference>
<keyword evidence="1" id="KW-0472">Membrane</keyword>
<feature type="domain" description="PAC" evidence="3">
    <location>
        <begin position="167"/>
        <end position="219"/>
    </location>
</feature>
<dbReference type="EMBL" id="LT629758">
    <property type="protein sequence ID" value="SDS86875.1"/>
    <property type="molecule type" value="Genomic_DNA"/>
</dbReference>
<dbReference type="InterPro" id="IPR001610">
    <property type="entry name" value="PAC"/>
</dbReference>
<keyword evidence="6" id="KW-1185">Reference proteome</keyword>
<proteinExistence type="predicted"/>
<evidence type="ECO:0000256" key="1">
    <source>
        <dbReference type="SAM" id="Phobius"/>
    </source>
</evidence>
<dbReference type="InterPro" id="IPR050706">
    <property type="entry name" value="Cyclic-di-GMP_PDE-like"/>
</dbReference>
<dbReference type="PANTHER" id="PTHR33121">
    <property type="entry name" value="CYCLIC DI-GMP PHOSPHODIESTERASE PDEF"/>
    <property type="match status" value="1"/>
</dbReference>
<organism evidence="5 6">
    <name type="scientific">Actinoplanes derwentensis</name>
    <dbReference type="NCBI Taxonomy" id="113562"/>
    <lineage>
        <taxon>Bacteria</taxon>
        <taxon>Bacillati</taxon>
        <taxon>Actinomycetota</taxon>
        <taxon>Actinomycetes</taxon>
        <taxon>Micromonosporales</taxon>
        <taxon>Micromonosporaceae</taxon>
        <taxon>Actinoplanes</taxon>
    </lineage>
</organism>
<evidence type="ECO:0000313" key="5">
    <source>
        <dbReference type="EMBL" id="SDS86875.1"/>
    </source>
</evidence>
<dbReference type="STRING" id="113562.SAMN04489716_1838"/>
<dbReference type="PROSITE" id="PS50112">
    <property type="entry name" value="PAS"/>
    <property type="match status" value="1"/>
</dbReference>
<dbReference type="SMART" id="SM00052">
    <property type="entry name" value="EAL"/>
    <property type="match status" value="1"/>
</dbReference>
<evidence type="ECO:0000313" key="6">
    <source>
        <dbReference type="Proteomes" id="UP000198688"/>
    </source>
</evidence>
<evidence type="ECO:0000259" key="2">
    <source>
        <dbReference type="PROSITE" id="PS50112"/>
    </source>
</evidence>
<keyword evidence="1" id="KW-1133">Transmembrane helix</keyword>
<dbReference type="InterPro" id="IPR013655">
    <property type="entry name" value="PAS_fold_3"/>
</dbReference>
<dbReference type="CDD" id="cd00130">
    <property type="entry name" value="PAS"/>
    <property type="match status" value="1"/>
</dbReference>
<keyword evidence="1" id="KW-0812">Transmembrane</keyword>
<feature type="domain" description="EAL" evidence="4">
    <location>
        <begin position="224"/>
        <end position="466"/>
    </location>
</feature>
<dbReference type="Pfam" id="PF08447">
    <property type="entry name" value="PAS_3"/>
    <property type="match status" value="1"/>
</dbReference>
<dbReference type="InterPro" id="IPR001633">
    <property type="entry name" value="EAL_dom"/>
</dbReference>
<gene>
    <name evidence="5" type="ORF">SAMN04489716_1838</name>
</gene>
<evidence type="ECO:0000259" key="3">
    <source>
        <dbReference type="PROSITE" id="PS50113"/>
    </source>
</evidence>
<dbReference type="Proteomes" id="UP000198688">
    <property type="component" value="Chromosome I"/>
</dbReference>
<dbReference type="GO" id="GO:0071111">
    <property type="term" value="F:cyclic-guanylate-specific phosphodiesterase activity"/>
    <property type="evidence" value="ECO:0007669"/>
    <property type="project" value="InterPro"/>
</dbReference>
<accession>A0A1H1VQC0</accession>
<dbReference type="PANTHER" id="PTHR33121:SF76">
    <property type="entry name" value="SIGNALING PROTEIN"/>
    <property type="match status" value="1"/>
</dbReference>
<dbReference type="SUPFAM" id="SSF141868">
    <property type="entry name" value="EAL domain-like"/>
    <property type="match status" value="1"/>
</dbReference>